<reference evidence="5 6" key="1">
    <citation type="submission" date="2023-11" db="EMBL/GenBank/DDBJ databases">
        <title>Gilvimarinus fulvus sp. nov., isolated from the surface of Kelp.</title>
        <authorList>
            <person name="Sun Y.Y."/>
            <person name="Gong Y."/>
            <person name="Du Z.J."/>
        </authorList>
    </citation>
    <scope>NUCLEOTIDE SEQUENCE [LARGE SCALE GENOMIC DNA]</scope>
    <source>
        <strain evidence="5 6">SDUM040013</strain>
    </source>
</reference>
<comment type="caution">
    <text evidence="5">The sequence shown here is derived from an EMBL/GenBank/DDBJ whole genome shotgun (WGS) entry which is preliminary data.</text>
</comment>
<feature type="domain" description="Response regulatory" evidence="3">
    <location>
        <begin position="2"/>
        <end position="116"/>
    </location>
</feature>
<keyword evidence="5" id="KW-0238">DNA-binding</keyword>
<feature type="modified residue" description="4-aspartylphosphate" evidence="2">
    <location>
        <position position="55"/>
    </location>
</feature>
<evidence type="ECO:0000313" key="5">
    <source>
        <dbReference type="EMBL" id="MDX6850976.1"/>
    </source>
</evidence>
<organism evidence="5 6">
    <name type="scientific">Gilvimarinus gilvus</name>
    <dbReference type="NCBI Taxonomy" id="3058038"/>
    <lineage>
        <taxon>Bacteria</taxon>
        <taxon>Pseudomonadati</taxon>
        <taxon>Pseudomonadota</taxon>
        <taxon>Gammaproteobacteria</taxon>
        <taxon>Cellvibrionales</taxon>
        <taxon>Cellvibrionaceae</taxon>
        <taxon>Gilvimarinus</taxon>
    </lineage>
</organism>
<evidence type="ECO:0000259" key="3">
    <source>
        <dbReference type="PROSITE" id="PS50110"/>
    </source>
</evidence>
<feature type="domain" description="HTH LytTR-type" evidence="4">
    <location>
        <begin position="129"/>
        <end position="231"/>
    </location>
</feature>
<dbReference type="EMBL" id="JAXAFO010000036">
    <property type="protein sequence ID" value="MDX6850976.1"/>
    <property type="molecule type" value="Genomic_DNA"/>
</dbReference>
<dbReference type="GO" id="GO:0003677">
    <property type="term" value="F:DNA binding"/>
    <property type="evidence" value="ECO:0007669"/>
    <property type="project" value="UniProtKB-KW"/>
</dbReference>
<accession>A0ABU4S3J4</accession>
<keyword evidence="1" id="KW-0902">Two-component regulatory system</keyword>
<dbReference type="InterPro" id="IPR001789">
    <property type="entry name" value="Sig_transdc_resp-reg_receiver"/>
</dbReference>
<keyword evidence="2" id="KW-0597">Phosphoprotein</keyword>
<dbReference type="PROSITE" id="PS50930">
    <property type="entry name" value="HTH_LYTTR"/>
    <property type="match status" value="1"/>
</dbReference>
<proteinExistence type="predicted"/>
<evidence type="ECO:0000256" key="2">
    <source>
        <dbReference type="PROSITE-ProRule" id="PRU00169"/>
    </source>
</evidence>
<protein>
    <submittedName>
        <fullName evidence="5">LytTR family DNA-binding domain-containing protein</fullName>
    </submittedName>
</protein>
<dbReference type="PANTHER" id="PTHR37299">
    <property type="entry name" value="TRANSCRIPTIONAL REGULATOR-RELATED"/>
    <property type="match status" value="1"/>
</dbReference>
<dbReference type="PROSITE" id="PS50110">
    <property type="entry name" value="RESPONSE_REGULATORY"/>
    <property type="match status" value="1"/>
</dbReference>
<dbReference type="Pfam" id="PF00072">
    <property type="entry name" value="Response_reg"/>
    <property type="match status" value="1"/>
</dbReference>
<dbReference type="InterPro" id="IPR007492">
    <property type="entry name" value="LytTR_DNA-bd_dom"/>
</dbReference>
<dbReference type="InterPro" id="IPR046947">
    <property type="entry name" value="LytR-like"/>
</dbReference>
<dbReference type="Gene3D" id="3.40.50.2300">
    <property type="match status" value="1"/>
</dbReference>
<dbReference type="RefSeq" id="WP_302724228.1">
    <property type="nucleotide sequence ID" value="NZ_JAULRU010000783.1"/>
</dbReference>
<dbReference type="InterPro" id="IPR011006">
    <property type="entry name" value="CheY-like_superfamily"/>
</dbReference>
<keyword evidence="6" id="KW-1185">Reference proteome</keyword>
<dbReference type="SMART" id="SM00448">
    <property type="entry name" value="REC"/>
    <property type="match status" value="1"/>
</dbReference>
<evidence type="ECO:0000313" key="6">
    <source>
        <dbReference type="Proteomes" id="UP001273505"/>
    </source>
</evidence>
<evidence type="ECO:0000259" key="4">
    <source>
        <dbReference type="PROSITE" id="PS50930"/>
    </source>
</evidence>
<name>A0ABU4S3J4_9GAMM</name>
<dbReference type="SUPFAM" id="SSF52172">
    <property type="entry name" value="CheY-like"/>
    <property type="match status" value="1"/>
</dbReference>
<dbReference type="SMART" id="SM00850">
    <property type="entry name" value="LytTR"/>
    <property type="match status" value="1"/>
</dbReference>
<gene>
    <name evidence="5" type="ORF">SCD92_16490</name>
</gene>
<sequence length="231" mass="26221">MHILIVEDEPVVAKRLLRLIEKILGSRIQRIHHIARIDEAEDYLSEQAVDLLFLDLNLFGRDGFELLCQKIAGSFHTIIVSAYAEKAAQAFEYEVLDFIVKPFNQKRLEKALGRLNRVQGREAPGLKYLSLRLGSVRSLVDIESIEYIRADGHYSELHYDGKTSLHDKSIEALQSLLPGNFVRIHRSYIANINCVNALKKLGGGVNQLELKSGECVPVSRSRVKDIELIFR</sequence>
<evidence type="ECO:0000256" key="1">
    <source>
        <dbReference type="ARBA" id="ARBA00023012"/>
    </source>
</evidence>
<dbReference type="Gene3D" id="2.40.50.1020">
    <property type="entry name" value="LytTr DNA-binding domain"/>
    <property type="match status" value="1"/>
</dbReference>
<dbReference type="Proteomes" id="UP001273505">
    <property type="component" value="Unassembled WGS sequence"/>
</dbReference>
<dbReference type="Pfam" id="PF04397">
    <property type="entry name" value="LytTR"/>
    <property type="match status" value="1"/>
</dbReference>
<dbReference type="PANTHER" id="PTHR37299:SF1">
    <property type="entry name" value="STAGE 0 SPORULATION PROTEIN A HOMOLOG"/>
    <property type="match status" value="1"/>
</dbReference>